<evidence type="ECO:0000259" key="1">
    <source>
        <dbReference type="SMART" id="SM00974"/>
    </source>
</evidence>
<dbReference type="InterPro" id="IPR018306">
    <property type="entry name" value="Phage_T5_Orf172_DNA-bd"/>
</dbReference>
<dbReference type="EMBL" id="FIHD01000014">
    <property type="protein sequence ID" value="CYU88133.1"/>
    <property type="molecule type" value="Genomic_DNA"/>
</dbReference>
<feature type="domain" description="Bacteriophage T5 Orf172 DNA-binding" evidence="1">
    <location>
        <begin position="193"/>
        <end position="286"/>
    </location>
</feature>
<protein>
    <submittedName>
        <fullName evidence="2">YeeC-like protein</fullName>
    </submittedName>
</protein>
<name>A0A0Z8FX82_STRSU</name>
<dbReference type="SMART" id="SM00974">
    <property type="entry name" value="T5orf172"/>
    <property type="match status" value="1"/>
</dbReference>
<accession>A0A0Z8FX82</accession>
<gene>
    <name evidence="2" type="ORF">ERS132416_00939</name>
</gene>
<reference evidence="2 3" key="1">
    <citation type="submission" date="2016-02" db="EMBL/GenBank/DDBJ databases">
        <authorList>
            <consortium name="Pathogen Informatics"/>
        </authorList>
    </citation>
    <scope>NUCLEOTIDE SEQUENCE [LARGE SCALE GENOMIC DNA]</scope>
    <source>
        <strain evidence="2 3">LSS54</strain>
    </source>
</reference>
<organism evidence="2 3">
    <name type="scientific">Streptococcus suis</name>
    <dbReference type="NCBI Taxonomy" id="1307"/>
    <lineage>
        <taxon>Bacteria</taxon>
        <taxon>Bacillati</taxon>
        <taxon>Bacillota</taxon>
        <taxon>Bacilli</taxon>
        <taxon>Lactobacillales</taxon>
        <taxon>Streptococcaceae</taxon>
        <taxon>Streptococcus</taxon>
    </lineage>
</organism>
<sequence length="292" mass="33724">MIDDLDDILNDEALFENFETDRTLFSTKRYQGTVRARSKSSSRQRVQTGFDTYRKLFTQVHADIACGKRQIKSIEETSQGNRISQKNPIKQGNFYVDNGIMLYVVKIYDPQTNVEVSQSTNRKYKVHIVYENGTENHVWLLSLISSLYDKKRSGRLVTEPLDTISMLGEETAQYHTTGYIYVVKYAGTDNRFLELDNLYKIGVATDIKKRLSNSQNEATYLYAPVHLVASYEIQNVSANKLEKYLHDAFSDKRVQLETISPTGKKVSVTEWFVVELEQIEQKINELFKLLNL</sequence>
<evidence type="ECO:0000313" key="2">
    <source>
        <dbReference type="EMBL" id="CYU88133.1"/>
    </source>
</evidence>
<dbReference type="Proteomes" id="UP000073494">
    <property type="component" value="Unassembled WGS sequence"/>
</dbReference>
<evidence type="ECO:0000313" key="3">
    <source>
        <dbReference type="Proteomes" id="UP000073494"/>
    </source>
</evidence>
<dbReference type="Pfam" id="PF13455">
    <property type="entry name" value="MUG113"/>
    <property type="match status" value="1"/>
</dbReference>
<dbReference type="AlphaFoldDB" id="A0A0Z8FX82"/>
<dbReference type="RefSeq" id="WP_044773706.1">
    <property type="nucleotide sequence ID" value="NZ_CEFG01000006.1"/>
</dbReference>
<proteinExistence type="predicted"/>